<dbReference type="Proteomes" id="UP001165962">
    <property type="component" value="Unassembled WGS sequence"/>
</dbReference>
<dbReference type="InterPro" id="IPR000835">
    <property type="entry name" value="HTH_MarR-typ"/>
</dbReference>
<dbReference type="InterPro" id="IPR052067">
    <property type="entry name" value="Metal_resp_HTH_trans_reg"/>
</dbReference>
<sequence length="162" mass="19052">MEQYSMSRYHIHELFIKFLHQMEQYEDKESSAFLEELRKTVTVEAPMNMTDIHVIACIGHNEPIKLTSIADKMELSKGNISKVTTKLLKAGWLRKTQLNDNKKEIFFRLTPSGKKLFIGHEELHLKAQEQFLQFINPYKEAELEIIKSFLVELTKYYGKNDL</sequence>
<feature type="domain" description="HTH marR-type" evidence="4">
    <location>
        <begin position="12"/>
        <end position="155"/>
    </location>
</feature>
<evidence type="ECO:0000313" key="5">
    <source>
        <dbReference type="EMBL" id="NHN30818.1"/>
    </source>
</evidence>
<evidence type="ECO:0000259" key="4">
    <source>
        <dbReference type="PROSITE" id="PS50995"/>
    </source>
</evidence>
<dbReference type="PANTHER" id="PTHR35790">
    <property type="entry name" value="HTH-TYPE TRANSCRIPTIONAL REGULATOR PCHR"/>
    <property type="match status" value="1"/>
</dbReference>
<protein>
    <submittedName>
        <fullName evidence="5">MarR family transcriptional regulator</fullName>
    </submittedName>
</protein>
<keyword evidence="2" id="KW-0238">DNA-binding</keyword>
<dbReference type="PROSITE" id="PS01117">
    <property type="entry name" value="HTH_MARR_1"/>
    <property type="match status" value="1"/>
</dbReference>
<name>A0ABX0J4B4_9BACL</name>
<keyword evidence="6" id="KW-1185">Reference proteome</keyword>
<keyword evidence="1" id="KW-0805">Transcription regulation</keyword>
<evidence type="ECO:0000256" key="3">
    <source>
        <dbReference type="ARBA" id="ARBA00023163"/>
    </source>
</evidence>
<dbReference type="PROSITE" id="PS50995">
    <property type="entry name" value="HTH_MARR_2"/>
    <property type="match status" value="1"/>
</dbReference>
<evidence type="ECO:0000313" key="6">
    <source>
        <dbReference type="Proteomes" id="UP001165962"/>
    </source>
</evidence>
<organism evidence="5 6">
    <name type="scientific">Paenibacillus agricola</name>
    <dbReference type="NCBI Taxonomy" id="2716264"/>
    <lineage>
        <taxon>Bacteria</taxon>
        <taxon>Bacillati</taxon>
        <taxon>Bacillota</taxon>
        <taxon>Bacilli</taxon>
        <taxon>Bacillales</taxon>
        <taxon>Paenibacillaceae</taxon>
        <taxon>Paenibacillus</taxon>
    </lineage>
</organism>
<keyword evidence="3" id="KW-0804">Transcription</keyword>
<evidence type="ECO:0000256" key="1">
    <source>
        <dbReference type="ARBA" id="ARBA00023015"/>
    </source>
</evidence>
<evidence type="ECO:0000256" key="2">
    <source>
        <dbReference type="ARBA" id="ARBA00023125"/>
    </source>
</evidence>
<comment type="caution">
    <text evidence="5">The sequence shown here is derived from an EMBL/GenBank/DDBJ whole genome shotgun (WGS) entry which is preliminary data.</text>
</comment>
<dbReference type="Gene3D" id="1.10.10.10">
    <property type="entry name" value="Winged helix-like DNA-binding domain superfamily/Winged helix DNA-binding domain"/>
    <property type="match status" value="1"/>
</dbReference>
<dbReference type="PANTHER" id="PTHR35790:SF4">
    <property type="entry name" value="HTH-TYPE TRANSCRIPTIONAL REGULATOR PCHR"/>
    <property type="match status" value="1"/>
</dbReference>
<dbReference type="SUPFAM" id="SSF46785">
    <property type="entry name" value="Winged helix' DNA-binding domain"/>
    <property type="match status" value="1"/>
</dbReference>
<reference evidence="5" key="1">
    <citation type="submission" date="2020-03" db="EMBL/GenBank/DDBJ databases">
        <title>Draft sequencing of Paenibacilllus sp. S3N08.</title>
        <authorList>
            <person name="Kim D.-U."/>
        </authorList>
    </citation>
    <scope>NUCLEOTIDE SEQUENCE</scope>
    <source>
        <strain evidence="5">S3N08</strain>
    </source>
</reference>
<dbReference type="RefSeq" id="WP_166150201.1">
    <property type="nucleotide sequence ID" value="NZ_JAAOIW010000004.1"/>
</dbReference>
<dbReference type="InterPro" id="IPR036390">
    <property type="entry name" value="WH_DNA-bd_sf"/>
</dbReference>
<gene>
    <name evidence="5" type="ORF">G9U52_13340</name>
</gene>
<proteinExistence type="predicted"/>
<dbReference type="SMART" id="SM00347">
    <property type="entry name" value="HTH_MARR"/>
    <property type="match status" value="1"/>
</dbReference>
<dbReference type="InterPro" id="IPR023187">
    <property type="entry name" value="Tscrpt_reg_MarR-type_CS"/>
</dbReference>
<dbReference type="InterPro" id="IPR036388">
    <property type="entry name" value="WH-like_DNA-bd_sf"/>
</dbReference>
<accession>A0ABX0J4B4</accession>
<dbReference type="Pfam" id="PF01047">
    <property type="entry name" value="MarR"/>
    <property type="match status" value="1"/>
</dbReference>
<dbReference type="EMBL" id="JAAOIW010000004">
    <property type="protein sequence ID" value="NHN30818.1"/>
    <property type="molecule type" value="Genomic_DNA"/>
</dbReference>